<gene>
    <name evidence="1" type="primary">Acey_s0084.g1717</name>
    <name evidence="1" type="ORF">Y032_0084g1717</name>
</gene>
<accession>A0A016TRG5</accession>
<dbReference type="Proteomes" id="UP000024635">
    <property type="component" value="Unassembled WGS sequence"/>
</dbReference>
<comment type="caution">
    <text evidence="1">The sequence shown here is derived from an EMBL/GenBank/DDBJ whole genome shotgun (WGS) entry which is preliminary data.</text>
</comment>
<dbReference type="AlphaFoldDB" id="A0A016TRG5"/>
<evidence type="ECO:0000313" key="2">
    <source>
        <dbReference type="Proteomes" id="UP000024635"/>
    </source>
</evidence>
<keyword evidence="2" id="KW-1185">Reference proteome</keyword>
<dbReference type="EMBL" id="JARK01001420">
    <property type="protein sequence ID" value="EYC04998.1"/>
    <property type="molecule type" value="Genomic_DNA"/>
</dbReference>
<reference evidence="2" key="1">
    <citation type="journal article" date="2015" name="Nat. Genet.">
        <title>The genome and transcriptome of the zoonotic hookworm Ancylostoma ceylanicum identify infection-specific gene families.</title>
        <authorList>
            <person name="Schwarz E.M."/>
            <person name="Hu Y."/>
            <person name="Antoshechkin I."/>
            <person name="Miller M.M."/>
            <person name="Sternberg P.W."/>
            <person name="Aroian R.V."/>
        </authorList>
    </citation>
    <scope>NUCLEOTIDE SEQUENCE</scope>
    <source>
        <strain evidence="2">HY135</strain>
    </source>
</reference>
<evidence type="ECO:0000313" key="1">
    <source>
        <dbReference type="EMBL" id="EYC04998.1"/>
    </source>
</evidence>
<name>A0A016TRG5_9BILA</name>
<sequence>MPWTSIIVSFVYLAPKISRKTSSFMFSHIKSSDVREMPEVSFLCISYYVVRWLRKHFTLLNDCNWN</sequence>
<proteinExistence type="predicted"/>
<protein>
    <submittedName>
        <fullName evidence="1">Uncharacterized protein</fullName>
    </submittedName>
</protein>
<organism evidence="1 2">
    <name type="scientific">Ancylostoma ceylanicum</name>
    <dbReference type="NCBI Taxonomy" id="53326"/>
    <lineage>
        <taxon>Eukaryota</taxon>
        <taxon>Metazoa</taxon>
        <taxon>Ecdysozoa</taxon>
        <taxon>Nematoda</taxon>
        <taxon>Chromadorea</taxon>
        <taxon>Rhabditida</taxon>
        <taxon>Rhabditina</taxon>
        <taxon>Rhabditomorpha</taxon>
        <taxon>Strongyloidea</taxon>
        <taxon>Ancylostomatidae</taxon>
        <taxon>Ancylostomatinae</taxon>
        <taxon>Ancylostoma</taxon>
    </lineage>
</organism>